<evidence type="ECO:0000313" key="1">
    <source>
        <dbReference type="EMBL" id="RKP56358.1"/>
    </source>
</evidence>
<name>A0A494Y2W3_9BURK</name>
<protein>
    <submittedName>
        <fullName evidence="1">Uncharacterized protein</fullName>
    </submittedName>
</protein>
<dbReference type="AlphaFoldDB" id="A0A494Y2W3"/>
<sequence length="236" mass="24087">MGLTQSEANSTNTGLASSVNNAAGSYTTNLLNGDYLNSNPGNSTLSAYANGSMATDPYESSAMDAANSAITRAYQTATAPQTSSAMEAAGRYGSGAYQDAVSQNQQNLATQLGNTDATLANSMYQTNQQNQLTGAEGLSSNYNTAAQQQLTGSMNAPSVTSSINSAISNLYNSGGEQQALNQADLSSPWSLLSNYASLVGGNYGSSTSTTQPYYSNTTGEAISGLGSAAMLAALLM</sequence>
<accession>A0A494Y2W3</accession>
<proteinExistence type="predicted"/>
<keyword evidence="2" id="KW-1185">Reference proteome</keyword>
<evidence type="ECO:0000313" key="2">
    <source>
        <dbReference type="Proteomes" id="UP000270342"/>
    </source>
</evidence>
<organism evidence="1 2">
    <name type="scientific">Pararobbsia silviterrae</name>
    <dbReference type="NCBI Taxonomy" id="1792498"/>
    <lineage>
        <taxon>Bacteria</taxon>
        <taxon>Pseudomonadati</taxon>
        <taxon>Pseudomonadota</taxon>
        <taxon>Betaproteobacteria</taxon>
        <taxon>Burkholderiales</taxon>
        <taxon>Burkholderiaceae</taxon>
        <taxon>Pararobbsia</taxon>
    </lineage>
</organism>
<gene>
    <name evidence="1" type="ORF">D7S86_08135</name>
</gene>
<dbReference type="Proteomes" id="UP000270342">
    <property type="component" value="Unassembled WGS sequence"/>
</dbReference>
<dbReference type="EMBL" id="RBZU01000003">
    <property type="protein sequence ID" value="RKP56358.1"/>
    <property type="molecule type" value="Genomic_DNA"/>
</dbReference>
<comment type="caution">
    <text evidence="1">The sequence shown here is derived from an EMBL/GenBank/DDBJ whole genome shotgun (WGS) entry which is preliminary data.</text>
</comment>
<reference evidence="1 2" key="1">
    <citation type="submission" date="2018-10" db="EMBL/GenBank/DDBJ databases">
        <title>Robbsia sp. DHC34, isolated from soil.</title>
        <authorList>
            <person name="Gao Z.-H."/>
            <person name="Qiu L.-H."/>
        </authorList>
    </citation>
    <scope>NUCLEOTIDE SEQUENCE [LARGE SCALE GENOMIC DNA]</scope>
    <source>
        <strain evidence="1 2">DHC34</strain>
    </source>
</reference>